<dbReference type="Proteomes" id="UP000182179">
    <property type="component" value="Unassembled WGS sequence"/>
</dbReference>
<dbReference type="Proteomes" id="UP000181661">
    <property type="component" value="Unassembled WGS sequence"/>
</dbReference>
<dbReference type="EMBL" id="FNTS01000002">
    <property type="protein sequence ID" value="SEE53876.1"/>
    <property type="molecule type" value="Genomic_DNA"/>
</dbReference>
<dbReference type="AlphaFoldDB" id="A0A1S2UIF7"/>
<reference evidence="2 4" key="2">
    <citation type="submission" date="2016-10" db="EMBL/GenBank/DDBJ databases">
        <authorList>
            <person name="Varghese N."/>
            <person name="Submissions S."/>
        </authorList>
    </citation>
    <scope>NUCLEOTIDE SEQUENCE [LARGE SCALE GENOMIC DNA]</scope>
    <source>
        <strain evidence="2 4">BS2773</strain>
    </source>
</reference>
<evidence type="ECO:0000313" key="2">
    <source>
        <dbReference type="EMBL" id="SEE53876.1"/>
    </source>
</evidence>
<accession>A0A1S2UIF7</accession>
<evidence type="ECO:0000313" key="4">
    <source>
        <dbReference type="Proteomes" id="UP000182179"/>
    </source>
</evidence>
<keyword evidence="4" id="KW-1185">Reference proteome</keyword>
<comment type="caution">
    <text evidence="1">The sequence shown here is derived from an EMBL/GenBank/DDBJ whole genome shotgun (WGS) entry which is preliminary data.</text>
</comment>
<dbReference type="EMBL" id="MDDR01000052">
    <property type="protein sequence ID" value="OIN45999.1"/>
    <property type="molecule type" value="Genomic_DNA"/>
</dbReference>
<dbReference type="RefSeq" id="WP_071486903.1">
    <property type="nucleotide sequence ID" value="NZ_FNTS01000002.1"/>
</dbReference>
<evidence type="ECO:0000313" key="3">
    <source>
        <dbReference type="Proteomes" id="UP000181661"/>
    </source>
</evidence>
<reference evidence="1 3" key="1">
    <citation type="submission" date="2016-08" db="EMBL/GenBank/DDBJ databases">
        <title>Draft genome sequence of Pseudomonas costantinii LMG 22119, type strain isolated from cultivated mushroom (Agaricus bisporus) sporophores.</title>
        <authorList>
            <person name="Tambong J.T."/>
        </authorList>
    </citation>
    <scope>NUCLEOTIDE SEQUENCE [LARGE SCALE GENOMIC DNA]</scope>
    <source>
        <strain evidence="1 3">LMG 22119</strain>
    </source>
</reference>
<name>A0A1S2UIF7_9PSED</name>
<protein>
    <submittedName>
        <fullName evidence="1">Uncharacterized protein</fullName>
    </submittedName>
</protein>
<organism evidence="1 3">
    <name type="scientific">Pseudomonas costantinii</name>
    <dbReference type="NCBI Taxonomy" id="168469"/>
    <lineage>
        <taxon>Bacteria</taxon>
        <taxon>Pseudomonadati</taxon>
        <taxon>Pseudomonadota</taxon>
        <taxon>Gammaproteobacteria</taxon>
        <taxon>Pseudomonadales</taxon>
        <taxon>Pseudomonadaceae</taxon>
        <taxon>Pseudomonas</taxon>
    </lineage>
</organism>
<proteinExistence type="predicted"/>
<evidence type="ECO:0000313" key="1">
    <source>
        <dbReference type="EMBL" id="OIN45999.1"/>
    </source>
</evidence>
<gene>
    <name evidence="1" type="ORF">BFL40_27575</name>
    <name evidence="2" type="ORF">SAMN04515675_6114</name>
</gene>
<sequence>MDAATTAEVNRIVDAVEKMALNHFSDRDLVGQPFETNISFGDDQPARARLIGEELQIRLREKFASSRVRVDLVATNYAVKIIRG</sequence>